<evidence type="ECO:0000313" key="1">
    <source>
        <dbReference type="EMBL" id="CAI06180.1"/>
    </source>
</evidence>
<gene>
    <name evidence="1" type="ORF">ebA104</name>
</gene>
<organism evidence="1 2">
    <name type="scientific">Aromatoleum aromaticum (strain DSM 19018 / LMG 30748 / EbN1)</name>
    <name type="common">Azoarcus sp. (strain EbN1)</name>
    <dbReference type="NCBI Taxonomy" id="76114"/>
    <lineage>
        <taxon>Bacteria</taxon>
        <taxon>Pseudomonadati</taxon>
        <taxon>Pseudomonadota</taxon>
        <taxon>Betaproteobacteria</taxon>
        <taxon>Rhodocyclales</taxon>
        <taxon>Rhodocyclaceae</taxon>
        <taxon>Aromatoleum</taxon>
    </lineage>
</organism>
<evidence type="ECO:0008006" key="3">
    <source>
        <dbReference type="Google" id="ProtNLM"/>
    </source>
</evidence>
<dbReference type="Proteomes" id="UP000006552">
    <property type="component" value="Chromosome"/>
</dbReference>
<dbReference type="KEGG" id="eba:ebA104"/>
<dbReference type="InterPro" id="IPR036388">
    <property type="entry name" value="WH-like_DNA-bd_sf"/>
</dbReference>
<dbReference type="HOGENOM" id="CLU_1389212_0_0_4"/>
<accession>Q5P929</accession>
<name>Q5P929_AROAE</name>
<dbReference type="AlphaFoldDB" id="Q5P929"/>
<reference evidence="1 2" key="1">
    <citation type="journal article" date="2005" name="Arch. Microbiol.">
        <title>The genome sequence of an anaerobic aromatic-degrading denitrifying bacterium, strain EbN1.</title>
        <authorList>
            <person name="Rabus R."/>
            <person name="Kube M."/>
            <person name="Heider J."/>
            <person name="Beck A."/>
            <person name="Heitmann K."/>
            <person name="Widdel F."/>
            <person name="Reinhardt R."/>
        </authorList>
    </citation>
    <scope>NUCLEOTIDE SEQUENCE [LARGE SCALE GENOMIC DNA]</scope>
    <source>
        <strain evidence="1 2">EbN1</strain>
    </source>
</reference>
<proteinExistence type="predicted"/>
<sequence length="214" mass="24070">MMKIIAPVAAQGLPCLPMQPDLFEAQTQWFHLFKAMIDSGDLARIPGSAVKVYLVIKAHTNYQTGCAFPKLETIATKSGISLAQVKREINVLEKYGYITKTRVGRRNEYRLREKVEIRADDGRPAAVATWDYLPSTVQRAVADLKNVLVSGDLGGARVVHIERLQVNVNHLHDNAVNFNVQEFMANLDQLPEELRNKLTACWSASRIRKNEGRE</sequence>
<dbReference type="STRING" id="76114.ebA104"/>
<dbReference type="InterPro" id="IPR036390">
    <property type="entry name" value="WH_DNA-bd_sf"/>
</dbReference>
<dbReference type="Pfam" id="PF13730">
    <property type="entry name" value="HTH_36"/>
    <property type="match status" value="1"/>
</dbReference>
<dbReference type="EMBL" id="CR555306">
    <property type="protein sequence ID" value="CAI06180.1"/>
    <property type="molecule type" value="Genomic_DNA"/>
</dbReference>
<keyword evidence="2" id="KW-1185">Reference proteome</keyword>
<dbReference type="Gene3D" id="1.10.10.10">
    <property type="entry name" value="Winged helix-like DNA-binding domain superfamily/Winged helix DNA-binding domain"/>
    <property type="match status" value="1"/>
</dbReference>
<dbReference type="SUPFAM" id="SSF46785">
    <property type="entry name" value="Winged helix' DNA-binding domain"/>
    <property type="match status" value="1"/>
</dbReference>
<protein>
    <recommendedName>
        <fullName evidence="3">Helix-turn-helix domain-containing protein</fullName>
    </recommendedName>
</protein>
<dbReference type="eggNOG" id="COG2188">
    <property type="taxonomic scope" value="Bacteria"/>
</dbReference>
<evidence type="ECO:0000313" key="2">
    <source>
        <dbReference type="Proteomes" id="UP000006552"/>
    </source>
</evidence>